<feature type="region of interest" description="Disordered" evidence="1">
    <location>
        <begin position="1"/>
        <end position="25"/>
    </location>
</feature>
<gene>
    <name evidence="2" type="ORF">ACFY05_27395</name>
</gene>
<reference evidence="2 3" key="1">
    <citation type="submission" date="2024-10" db="EMBL/GenBank/DDBJ databases">
        <title>The Natural Products Discovery Center: Release of the First 8490 Sequenced Strains for Exploring Actinobacteria Biosynthetic Diversity.</title>
        <authorList>
            <person name="Kalkreuter E."/>
            <person name="Kautsar S.A."/>
            <person name="Yang D."/>
            <person name="Bader C.D."/>
            <person name="Teijaro C.N."/>
            <person name="Fluegel L."/>
            <person name="Davis C.M."/>
            <person name="Simpson J.R."/>
            <person name="Lauterbach L."/>
            <person name="Steele A.D."/>
            <person name="Gui C."/>
            <person name="Meng S."/>
            <person name="Li G."/>
            <person name="Viehrig K."/>
            <person name="Ye F."/>
            <person name="Su P."/>
            <person name="Kiefer A.F."/>
            <person name="Nichols A."/>
            <person name="Cepeda A.J."/>
            <person name="Yan W."/>
            <person name="Fan B."/>
            <person name="Jiang Y."/>
            <person name="Adhikari A."/>
            <person name="Zheng C.-J."/>
            <person name="Schuster L."/>
            <person name="Cowan T.M."/>
            <person name="Smanski M.J."/>
            <person name="Chevrette M.G."/>
            <person name="De Carvalho L.P.S."/>
            <person name="Shen B."/>
        </authorList>
    </citation>
    <scope>NUCLEOTIDE SEQUENCE [LARGE SCALE GENOMIC DNA]</scope>
    <source>
        <strain evidence="2 3">NPDC001281</strain>
    </source>
</reference>
<name>A0ABW6VB90_MICFU</name>
<dbReference type="Proteomes" id="UP001602119">
    <property type="component" value="Unassembled WGS sequence"/>
</dbReference>
<organism evidence="2 3">
    <name type="scientific">Microtetraspora fusca</name>
    <dbReference type="NCBI Taxonomy" id="1997"/>
    <lineage>
        <taxon>Bacteria</taxon>
        <taxon>Bacillati</taxon>
        <taxon>Actinomycetota</taxon>
        <taxon>Actinomycetes</taxon>
        <taxon>Streptosporangiales</taxon>
        <taxon>Streptosporangiaceae</taxon>
        <taxon>Microtetraspora</taxon>
    </lineage>
</organism>
<evidence type="ECO:0000256" key="1">
    <source>
        <dbReference type="SAM" id="MobiDB-lite"/>
    </source>
</evidence>
<evidence type="ECO:0000313" key="3">
    <source>
        <dbReference type="Proteomes" id="UP001602119"/>
    </source>
</evidence>
<sequence length="110" mass="11803">MTGCSPSSGTDLSSGQSSIDSPNPADQLERLAAELKDRGFATRVYTVDGGRPRLRVINTAAPVLTEDIHVVRDGEGGPAFFFPWPQLIAPIRDIDAAADRIERVLAEVGR</sequence>
<comment type="caution">
    <text evidence="2">The sequence shown here is derived from an EMBL/GenBank/DDBJ whole genome shotgun (WGS) entry which is preliminary data.</text>
</comment>
<proteinExistence type="predicted"/>
<dbReference type="EMBL" id="JBIAXI010000018">
    <property type="protein sequence ID" value="MFF4776591.1"/>
    <property type="molecule type" value="Genomic_DNA"/>
</dbReference>
<protein>
    <submittedName>
        <fullName evidence="2">Uncharacterized protein</fullName>
    </submittedName>
</protein>
<accession>A0ABW6VB90</accession>
<evidence type="ECO:0000313" key="2">
    <source>
        <dbReference type="EMBL" id="MFF4776591.1"/>
    </source>
</evidence>
<keyword evidence="3" id="KW-1185">Reference proteome</keyword>
<dbReference type="RefSeq" id="WP_387344972.1">
    <property type="nucleotide sequence ID" value="NZ_JBIAXI010000018.1"/>
</dbReference>
<feature type="compositionally biased region" description="Low complexity" evidence="1">
    <location>
        <begin position="1"/>
        <end position="18"/>
    </location>
</feature>